<proteinExistence type="inferred from homology"/>
<organism evidence="6 7">
    <name type="scientific">Purpureocillium lilacinum</name>
    <name type="common">Paecilomyces lilacinus</name>
    <dbReference type="NCBI Taxonomy" id="33203"/>
    <lineage>
        <taxon>Eukaryota</taxon>
        <taxon>Fungi</taxon>
        <taxon>Dikarya</taxon>
        <taxon>Ascomycota</taxon>
        <taxon>Pezizomycotina</taxon>
        <taxon>Sordariomycetes</taxon>
        <taxon>Hypocreomycetidae</taxon>
        <taxon>Hypocreales</taxon>
        <taxon>Ophiocordycipitaceae</taxon>
        <taxon>Purpureocillium</taxon>
    </lineage>
</organism>
<dbReference type="InterPro" id="IPR000719">
    <property type="entry name" value="Prot_kinase_dom"/>
</dbReference>
<feature type="region of interest" description="Disordered" evidence="4">
    <location>
        <begin position="37"/>
        <end position="98"/>
    </location>
</feature>
<dbReference type="PANTHER" id="PTHR45832">
    <property type="entry name" value="SERINE/THREONINE-PROTEIN KINASE SAMKA-RELATED-RELATED"/>
    <property type="match status" value="1"/>
</dbReference>
<gene>
    <name evidence="6" type="ORF">Purlil1_14080</name>
</gene>
<dbReference type="EMBL" id="JAWRVI010000443">
    <property type="protein sequence ID" value="KAK4064926.1"/>
    <property type="molecule type" value="Genomic_DNA"/>
</dbReference>
<evidence type="ECO:0000259" key="5">
    <source>
        <dbReference type="PROSITE" id="PS50011"/>
    </source>
</evidence>
<feature type="region of interest" description="Disordered" evidence="4">
    <location>
        <begin position="1"/>
        <end position="21"/>
    </location>
</feature>
<keyword evidence="3" id="KW-0067">ATP-binding</keyword>
<dbReference type="InterPro" id="IPR051931">
    <property type="entry name" value="PAK3-like"/>
</dbReference>
<reference evidence="6 7" key="1">
    <citation type="journal article" date="2024" name="Microbiol. Resour. Announc.">
        <title>Genome annotations for the ascomycete fungi Trichoderma harzianum, Trichoderma aggressivum, and Purpureocillium lilacinum.</title>
        <authorList>
            <person name="Beijen E.P.W."/>
            <person name="Ohm R.A."/>
        </authorList>
    </citation>
    <scope>NUCLEOTIDE SEQUENCE [LARGE SCALE GENOMIC DNA]</scope>
    <source>
        <strain evidence="6 7">CBS 150709</strain>
    </source>
</reference>
<dbReference type="Gene3D" id="1.10.510.10">
    <property type="entry name" value="Transferase(Phosphotransferase) domain 1"/>
    <property type="match status" value="1"/>
</dbReference>
<dbReference type="InterPro" id="IPR011009">
    <property type="entry name" value="Kinase-like_dom_sf"/>
</dbReference>
<comment type="caution">
    <text evidence="6">The sequence shown here is derived from an EMBL/GenBank/DDBJ whole genome shotgun (WGS) entry which is preliminary data.</text>
</comment>
<evidence type="ECO:0000256" key="3">
    <source>
        <dbReference type="ARBA" id="ARBA00022840"/>
    </source>
</evidence>
<dbReference type="Proteomes" id="UP001287286">
    <property type="component" value="Unassembled WGS sequence"/>
</dbReference>
<evidence type="ECO:0000256" key="1">
    <source>
        <dbReference type="ARBA" id="ARBA00008874"/>
    </source>
</evidence>
<accession>A0ABR0BC99</accession>
<protein>
    <recommendedName>
        <fullName evidence="5">Protein kinase domain-containing protein</fullName>
    </recommendedName>
</protein>
<dbReference type="Pfam" id="PF00069">
    <property type="entry name" value="Pkinase"/>
    <property type="match status" value="1"/>
</dbReference>
<comment type="similarity">
    <text evidence="1">Belongs to the protein kinase superfamily. STE Ser/Thr protein kinase family. STE20 subfamily.</text>
</comment>
<evidence type="ECO:0000256" key="2">
    <source>
        <dbReference type="ARBA" id="ARBA00022741"/>
    </source>
</evidence>
<evidence type="ECO:0000313" key="6">
    <source>
        <dbReference type="EMBL" id="KAK4064926.1"/>
    </source>
</evidence>
<dbReference type="PROSITE" id="PS50011">
    <property type="entry name" value="PROTEIN_KINASE_DOM"/>
    <property type="match status" value="1"/>
</dbReference>
<dbReference type="PANTHER" id="PTHR45832:SF22">
    <property type="entry name" value="SERINE_THREONINE-PROTEIN KINASE SAMKA-RELATED"/>
    <property type="match status" value="1"/>
</dbReference>
<evidence type="ECO:0000256" key="4">
    <source>
        <dbReference type="SAM" id="MobiDB-lite"/>
    </source>
</evidence>
<dbReference type="SUPFAM" id="SSF56112">
    <property type="entry name" value="Protein kinase-like (PK-like)"/>
    <property type="match status" value="1"/>
</dbReference>
<feature type="domain" description="Protein kinase" evidence="5">
    <location>
        <begin position="138"/>
        <end position="389"/>
    </location>
</feature>
<keyword evidence="2" id="KW-0547">Nucleotide-binding</keyword>
<feature type="compositionally biased region" description="Basic and acidic residues" evidence="4">
    <location>
        <begin position="75"/>
        <end position="92"/>
    </location>
</feature>
<keyword evidence="7" id="KW-1185">Reference proteome</keyword>
<sequence>MSLSKNKLDEHTAAPDTTQNVRGTVIDFKQLIDRTQTVTSEGAPSIYQPDGSPAREAVARKRAKHTPTLAGLPEAGERGLYAKDAPPSHRPDGLAAPSTGQQLERILPSLPGPQQKIHAKEHPTSFAPVTSASRTPTWESLFDLELGGDRRFLVAQSTDGDGLLLVQRIEDPEGKEKLPGTSEMLVELEKRLLAIQSIRHGNIVAPIHVQHQQALLVAWEFMPMSLVEIARSRFLTEARVAAILDQVLKGLQHLHSGGFQHLGLGCSTVFVNAEGTVKIGGLEGCRESTKSGPVDTKPLQRLTVELLSGSYNKEGTCRITNPRLQTSNLYDFLADLDKSCTFSGLREHKLFDQKGGPKSLLGIVAYANYFYHWIRKCPPISRDYNAHIG</sequence>
<name>A0ABR0BC99_PURLI</name>
<feature type="compositionally biased region" description="Basic and acidic residues" evidence="4">
    <location>
        <begin position="1"/>
        <end position="13"/>
    </location>
</feature>
<evidence type="ECO:0000313" key="7">
    <source>
        <dbReference type="Proteomes" id="UP001287286"/>
    </source>
</evidence>